<evidence type="ECO:0000256" key="10">
    <source>
        <dbReference type="RuleBase" id="RU364125"/>
    </source>
</evidence>
<evidence type="ECO:0000256" key="2">
    <source>
        <dbReference type="ARBA" id="ARBA00004162"/>
    </source>
</evidence>
<evidence type="ECO:0000313" key="12">
    <source>
        <dbReference type="Proteomes" id="UP001518925"/>
    </source>
</evidence>
<dbReference type="InterPro" id="IPR005503">
    <property type="entry name" value="FliL"/>
</dbReference>
<comment type="subcellular location">
    <subcellularLocation>
        <location evidence="2">Cell membrane</location>
        <topology evidence="2">Single-pass membrane protein</topology>
    </subcellularLocation>
</comment>
<name>A0ABS2DIV9_9BACI</name>
<evidence type="ECO:0000256" key="9">
    <source>
        <dbReference type="ARBA" id="ARBA00023136"/>
    </source>
</evidence>
<dbReference type="Proteomes" id="UP001518925">
    <property type="component" value="Unassembled WGS sequence"/>
</dbReference>
<dbReference type="RefSeq" id="WP_204203785.1">
    <property type="nucleotide sequence ID" value="NZ_JAFELM010000031.1"/>
</dbReference>
<gene>
    <name evidence="11" type="primary">fliL</name>
    <name evidence="11" type="ORF">JR050_12280</name>
</gene>
<keyword evidence="11" id="KW-0966">Cell projection</keyword>
<proteinExistence type="inferred from homology"/>
<organism evidence="11 12">
    <name type="scientific">Bacillus suaedaesalsae</name>
    <dbReference type="NCBI Taxonomy" id="2810349"/>
    <lineage>
        <taxon>Bacteria</taxon>
        <taxon>Bacillati</taxon>
        <taxon>Bacillota</taxon>
        <taxon>Bacilli</taxon>
        <taxon>Bacillales</taxon>
        <taxon>Bacillaceae</taxon>
        <taxon>Bacillus</taxon>
    </lineage>
</organism>
<evidence type="ECO:0000256" key="8">
    <source>
        <dbReference type="ARBA" id="ARBA00022989"/>
    </source>
</evidence>
<evidence type="ECO:0000256" key="6">
    <source>
        <dbReference type="ARBA" id="ARBA00022692"/>
    </source>
</evidence>
<dbReference type="PANTHER" id="PTHR35091">
    <property type="entry name" value="FLAGELLAR PROTEIN FLIL"/>
    <property type="match status" value="1"/>
</dbReference>
<comment type="similarity">
    <text evidence="3 10">Belongs to the FliL family.</text>
</comment>
<dbReference type="Pfam" id="PF03748">
    <property type="entry name" value="FliL"/>
    <property type="match status" value="1"/>
</dbReference>
<evidence type="ECO:0000256" key="7">
    <source>
        <dbReference type="ARBA" id="ARBA00022779"/>
    </source>
</evidence>
<evidence type="ECO:0000256" key="3">
    <source>
        <dbReference type="ARBA" id="ARBA00008281"/>
    </source>
</evidence>
<keyword evidence="11" id="KW-0282">Flagellum</keyword>
<keyword evidence="7 10" id="KW-0283">Flagellar rotation</keyword>
<evidence type="ECO:0000256" key="5">
    <source>
        <dbReference type="ARBA" id="ARBA00022500"/>
    </source>
</evidence>
<feature type="transmembrane region" description="Helical" evidence="10">
    <location>
        <begin position="6"/>
        <end position="28"/>
    </location>
</feature>
<keyword evidence="8 10" id="KW-1133">Transmembrane helix</keyword>
<comment type="function">
    <text evidence="1 10">Controls the rotational direction of flagella during chemotaxis.</text>
</comment>
<evidence type="ECO:0000256" key="4">
    <source>
        <dbReference type="ARBA" id="ARBA00022475"/>
    </source>
</evidence>
<reference evidence="11 12" key="1">
    <citation type="submission" date="2021-02" db="EMBL/GenBank/DDBJ databases">
        <title>Bacillus sp. RD4P76, an endophyte from a halophyte.</title>
        <authorList>
            <person name="Sun J.-Q."/>
        </authorList>
    </citation>
    <scope>NUCLEOTIDE SEQUENCE [LARGE SCALE GENOMIC DNA]</scope>
    <source>
        <strain evidence="11 12">RD4P76</strain>
    </source>
</reference>
<dbReference type="EMBL" id="JAFELM010000031">
    <property type="protein sequence ID" value="MBM6618437.1"/>
    <property type="molecule type" value="Genomic_DNA"/>
</dbReference>
<keyword evidence="4 10" id="KW-1003">Cell membrane</keyword>
<protein>
    <recommendedName>
        <fullName evidence="10">Flagellar protein FliL</fullName>
    </recommendedName>
</protein>
<keyword evidence="11" id="KW-0969">Cilium</keyword>
<keyword evidence="6 10" id="KW-0812">Transmembrane</keyword>
<keyword evidence="12" id="KW-1185">Reference proteome</keyword>
<evidence type="ECO:0000313" key="11">
    <source>
        <dbReference type="EMBL" id="MBM6618437.1"/>
    </source>
</evidence>
<dbReference type="NCBIfam" id="NF005826">
    <property type="entry name" value="PRK07718.1"/>
    <property type="match status" value="1"/>
</dbReference>
<keyword evidence="5 10" id="KW-0145">Chemotaxis</keyword>
<evidence type="ECO:0000256" key="1">
    <source>
        <dbReference type="ARBA" id="ARBA00002254"/>
    </source>
</evidence>
<accession>A0ABS2DIV9</accession>
<dbReference type="PANTHER" id="PTHR35091:SF2">
    <property type="entry name" value="FLAGELLAR PROTEIN FLIL"/>
    <property type="match status" value="1"/>
</dbReference>
<keyword evidence="9 10" id="KW-0472">Membrane</keyword>
<sequence length="144" mass="16406">MKKNKLLMTMLIIIVTIILIGAVAVVLIMKFNDSGKEEVKEPTIDEIVEYSVDVPEITTNLLDGDFVKIQFKIQTENAKAKEELTKRDFQTKNIIIQELSEMTSEQFKGKEGIANLETLIKTELNELMHEGKVVRVYTTSFVLQ</sequence>
<comment type="caution">
    <text evidence="11">The sequence shown here is derived from an EMBL/GenBank/DDBJ whole genome shotgun (WGS) entry which is preliminary data.</text>
</comment>